<dbReference type="GO" id="GO:0001664">
    <property type="term" value="F:G protein-coupled receptor binding"/>
    <property type="evidence" value="ECO:0007669"/>
    <property type="project" value="TreeGrafter"/>
</dbReference>
<evidence type="ECO:0000256" key="6">
    <source>
        <dbReference type="ARBA" id="ARBA00031498"/>
    </source>
</evidence>
<dbReference type="AlphaFoldDB" id="A0A7J8ATS3"/>
<evidence type="ECO:0000313" key="9">
    <source>
        <dbReference type="Proteomes" id="UP000585614"/>
    </source>
</evidence>
<dbReference type="InterPro" id="IPR014752">
    <property type="entry name" value="Arrestin-like_C"/>
</dbReference>
<dbReference type="EMBL" id="JACAGC010000001">
    <property type="protein sequence ID" value="KAF6389669.1"/>
    <property type="molecule type" value="Genomic_DNA"/>
</dbReference>
<sequence length="128" mass="14185">MIMRITWEIIPQQLSICLGKLDFVDHVDTVEPIVFVMLTCAFRYGHDDLDVIGSTFRKDLETIAANSSFSKSFVVTPLLTTNCQKQGLVLDGKLKHGNTNLASSTIKEFLGMLMSYKVRVKLVVSSGG</sequence>
<evidence type="ECO:0000256" key="5">
    <source>
        <dbReference type="ARBA" id="ARBA00024976"/>
    </source>
</evidence>
<name>A0A7J8ATS3_RHIFE</name>
<dbReference type="PANTHER" id="PTHR11792">
    <property type="entry name" value="ARRESTIN"/>
    <property type="match status" value="1"/>
</dbReference>
<dbReference type="InterPro" id="IPR014756">
    <property type="entry name" value="Ig_E-set"/>
</dbReference>
<evidence type="ECO:0000256" key="2">
    <source>
        <dbReference type="ARBA" id="ARBA00017730"/>
    </source>
</evidence>
<proteinExistence type="inferred from homology"/>
<evidence type="ECO:0000256" key="3">
    <source>
        <dbReference type="ARBA" id="ARBA00022606"/>
    </source>
</evidence>
<comment type="function">
    <text evidence="5">May play a role in an as yet undefined retina-specific signal transduction. Could bind to photoactivated-phosphorylated red/green opsins.</text>
</comment>
<evidence type="ECO:0000256" key="4">
    <source>
        <dbReference type="ARBA" id="ARBA00023305"/>
    </source>
</evidence>
<evidence type="ECO:0000256" key="1">
    <source>
        <dbReference type="ARBA" id="ARBA00005298"/>
    </source>
</evidence>
<dbReference type="Gene3D" id="2.60.40.640">
    <property type="match status" value="1"/>
</dbReference>
<dbReference type="GO" id="GO:0002031">
    <property type="term" value="P:G protein-coupled receptor internalization"/>
    <property type="evidence" value="ECO:0007669"/>
    <property type="project" value="TreeGrafter"/>
</dbReference>
<keyword evidence="4" id="KW-0844">Vision</keyword>
<comment type="similarity">
    <text evidence="1">Belongs to the arrestin family.</text>
</comment>
<dbReference type="PANTHER" id="PTHR11792:SF19">
    <property type="entry name" value="ARRESTIN-C"/>
    <property type="match status" value="1"/>
</dbReference>
<organism evidence="8 9">
    <name type="scientific">Rhinolophus ferrumequinum</name>
    <name type="common">Greater horseshoe bat</name>
    <dbReference type="NCBI Taxonomy" id="59479"/>
    <lineage>
        <taxon>Eukaryota</taxon>
        <taxon>Metazoa</taxon>
        <taxon>Chordata</taxon>
        <taxon>Craniata</taxon>
        <taxon>Vertebrata</taxon>
        <taxon>Euteleostomi</taxon>
        <taxon>Mammalia</taxon>
        <taxon>Eutheria</taxon>
        <taxon>Laurasiatheria</taxon>
        <taxon>Chiroptera</taxon>
        <taxon>Yinpterochiroptera</taxon>
        <taxon>Rhinolophoidea</taxon>
        <taxon>Rhinolophidae</taxon>
        <taxon>Rhinolophinae</taxon>
        <taxon>Rhinolophus</taxon>
    </lineage>
</organism>
<dbReference type="InterPro" id="IPR000698">
    <property type="entry name" value="Arrestin"/>
</dbReference>
<dbReference type="GO" id="GO:0007165">
    <property type="term" value="P:signal transduction"/>
    <property type="evidence" value="ECO:0007669"/>
    <property type="project" value="InterPro"/>
</dbReference>
<accession>A0A7J8ATS3</accession>
<gene>
    <name evidence="8" type="ORF">mRhiFer1_001042</name>
</gene>
<reference evidence="8 9" key="1">
    <citation type="journal article" date="2020" name="Nature">
        <title>Six reference-quality genomes reveal evolution of bat adaptations.</title>
        <authorList>
            <person name="Jebb D."/>
            <person name="Huang Z."/>
            <person name="Pippel M."/>
            <person name="Hughes G.M."/>
            <person name="Lavrichenko K."/>
            <person name="Devanna P."/>
            <person name="Winkler S."/>
            <person name="Jermiin L.S."/>
            <person name="Skirmuntt E.C."/>
            <person name="Katzourakis A."/>
            <person name="Burkitt-Gray L."/>
            <person name="Ray D.A."/>
            <person name="Sullivan K.A.M."/>
            <person name="Roscito J.G."/>
            <person name="Kirilenko B.M."/>
            <person name="Davalos L.M."/>
            <person name="Corthals A.P."/>
            <person name="Power M.L."/>
            <person name="Jones G."/>
            <person name="Ransome R.D."/>
            <person name="Dechmann D.K.N."/>
            <person name="Locatelli A.G."/>
            <person name="Puechmaille S.J."/>
            <person name="Fedrigo O."/>
            <person name="Jarvis E.D."/>
            <person name="Hiller M."/>
            <person name="Vernes S.C."/>
            <person name="Myers E.W."/>
            <person name="Teeling E.C."/>
        </authorList>
    </citation>
    <scope>NUCLEOTIDE SEQUENCE [LARGE SCALE GENOMIC DNA]</scope>
    <source>
        <strain evidence="8">MRhiFer1</strain>
        <tissue evidence="8">Lung</tissue>
    </source>
</reference>
<dbReference type="Proteomes" id="UP000585614">
    <property type="component" value="Unassembled WGS sequence"/>
</dbReference>
<protein>
    <recommendedName>
        <fullName evidence="2">Arrestin-C</fullName>
    </recommendedName>
    <alternativeName>
        <fullName evidence="6">Cone arrestin</fullName>
    </alternativeName>
    <alternativeName>
        <fullName evidence="7">Retinal cone arrestin-3</fullName>
    </alternativeName>
</protein>
<evidence type="ECO:0000313" key="8">
    <source>
        <dbReference type="EMBL" id="KAF6389669.1"/>
    </source>
</evidence>
<keyword evidence="3" id="KW-0716">Sensory transduction</keyword>
<dbReference type="SUPFAM" id="SSF81296">
    <property type="entry name" value="E set domains"/>
    <property type="match status" value="2"/>
</dbReference>
<evidence type="ECO:0000256" key="7">
    <source>
        <dbReference type="ARBA" id="ARBA00033294"/>
    </source>
</evidence>
<dbReference type="GO" id="GO:0007601">
    <property type="term" value="P:visual perception"/>
    <property type="evidence" value="ECO:0007669"/>
    <property type="project" value="UniProtKB-KW"/>
</dbReference>
<comment type="caution">
    <text evidence="8">The sequence shown here is derived from an EMBL/GenBank/DDBJ whole genome shotgun (WGS) entry which is preliminary data.</text>
</comment>